<gene>
    <name evidence="2" type="ORF">P8C59_004913</name>
</gene>
<evidence type="ECO:0000256" key="1">
    <source>
        <dbReference type="SAM" id="SignalP"/>
    </source>
</evidence>
<accession>A0AAD9I3V5</accession>
<dbReference type="AlphaFoldDB" id="A0AAD9I3V5"/>
<reference evidence="2" key="1">
    <citation type="journal article" date="2023" name="Mol. Plant Microbe Interact.">
        <title>Elucidating the Obligate Nature and Biological Capacity of an Invasive Fungal Corn Pathogen.</title>
        <authorList>
            <person name="MacCready J.S."/>
            <person name="Roggenkamp E.M."/>
            <person name="Gdanetz K."/>
            <person name="Chilvers M.I."/>
        </authorList>
    </citation>
    <scope>NUCLEOTIDE SEQUENCE</scope>
    <source>
        <strain evidence="2">PM02</strain>
    </source>
</reference>
<feature type="chain" id="PRO_5042089686" evidence="1">
    <location>
        <begin position="18"/>
        <end position="494"/>
    </location>
</feature>
<keyword evidence="3" id="KW-1185">Reference proteome</keyword>
<comment type="caution">
    <text evidence="2">The sequence shown here is derived from an EMBL/GenBank/DDBJ whole genome shotgun (WGS) entry which is preliminary data.</text>
</comment>
<name>A0AAD9I3V5_9PEZI</name>
<organism evidence="2 3">
    <name type="scientific">Phyllachora maydis</name>
    <dbReference type="NCBI Taxonomy" id="1825666"/>
    <lineage>
        <taxon>Eukaryota</taxon>
        <taxon>Fungi</taxon>
        <taxon>Dikarya</taxon>
        <taxon>Ascomycota</taxon>
        <taxon>Pezizomycotina</taxon>
        <taxon>Sordariomycetes</taxon>
        <taxon>Sordariomycetidae</taxon>
        <taxon>Phyllachorales</taxon>
        <taxon>Phyllachoraceae</taxon>
        <taxon>Phyllachora</taxon>
    </lineage>
</organism>
<feature type="signal peptide" evidence="1">
    <location>
        <begin position="1"/>
        <end position="17"/>
    </location>
</feature>
<dbReference type="EMBL" id="JAQQPM010000003">
    <property type="protein sequence ID" value="KAK2070423.1"/>
    <property type="molecule type" value="Genomic_DNA"/>
</dbReference>
<proteinExistence type="predicted"/>
<dbReference type="Proteomes" id="UP001217918">
    <property type="component" value="Unassembled WGS sequence"/>
</dbReference>
<keyword evidence="1" id="KW-0732">Signal</keyword>
<sequence>MNSLSALFLNFLSTVHASFDASLANASPVNAPTVHLTCNQDNCLRQVFATRFSARPSSADCSSYLAVTVTAAPVTVTAVVTATGPAPPVLTTEIGTATNVFVTQIVRTITPAAHARRDAAATVPAYASACSCIGVHPFTVTAPGPTLTVTETMRTLSATPPAFATPNAPEKVTGAFHPHDVATTASVTGDHAAMSTGVLAAAIMVVAAVQTTGNGEPAVFGSVAKAPFANVTTADAVSSPLPMGTGFLSAAAAVLSSSSVEVNFPNAAAHVRLLNATSTLLTSTTAPADIHVVVTAVSSPSSTIGFHNTTSSNPASIRILSPATTSSPAPAPAPTDSTCTSFYLAMTGANATTFFAAATATSSDAAVLALSRDITARALLSADAATADLLLHSSGSGSGSSSSTALLVGNTDRSAAWSSVYFDTQASIAQQGHDALRCGVVATRSVACFGAGAAGEDAWVFQVCGSAVGGRGPLVVGREVEEGCAKVEFKAVCA</sequence>
<evidence type="ECO:0000313" key="2">
    <source>
        <dbReference type="EMBL" id="KAK2070423.1"/>
    </source>
</evidence>
<evidence type="ECO:0000313" key="3">
    <source>
        <dbReference type="Proteomes" id="UP001217918"/>
    </source>
</evidence>
<protein>
    <submittedName>
        <fullName evidence="2">Uncharacterized protein</fullName>
    </submittedName>
</protein>